<evidence type="ECO:0000313" key="2">
    <source>
        <dbReference type="Proteomes" id="UP000036403"/>
    </source>
</evidence>
<protein>
    <submittedName>
        <fullName evidence="1">Uncharacterized protein</fullName>
    </submittedName>
</protein>
<dbReference type="AlphaFoldDB" id="A0A0J7NWZ5"/>
<evidence type="ECO:0000313" key="1">
    <source>
        <dbReference type="EMBL" id="KMQ96940.1"/>
    </source>
</evidence>
<dbReference type="EMBL" id="LBMM01001091">
    <property type="protein sequence ID" value="KMQ96940.1"/>
    <property type="molecule type" value="Genomic_DNA"/>
</dbReference>
<reference evidence="1 2" key="1">
    <citation type="submission" date="2015-04" db="EMBL/GenBank/DDBJ databases">
        <title>Lasius niger genome sequencing.</title>
        <authorList>
            <person name="Konorov E.A."/>
            <person name="Nikitin M.A."/>
            <person name="Kirill M.V."/>
            <person name="Chang P."/>
        </authorList>
    </citation>
    <scope>NUCLEOTIDE SEQUENCE [LARGE SCALE GENOMIC DNA]</scope>
    <source>
        <tissue evidence="1">Whole</tissue>
    </source>
</reference>
<accession>A0A0J7NWZ5</accession>
<dbReference type="PaxDb" id="67767-A0A0J7NWZ5"/>
<organism evidence="1 2">
    <name type="scientific">Lasius niger</name>
    <name type="common">Black garden ant</name>
    <dbReference type="NCBI Taxonomy" id="67767"/>
    <lineage>
        <taxon>Eukaryota</taxon>
        <taxon>Metazoa</taxon>
        <taxon>Ecdysozoa</taxon>
        <taxon>Arthropoda</taxon>
        <taxon>Hexapoda</taxon>
        <taxon>Insecta</taxon>
        <taxon>Pterygota</taxon>
        <taxon>Neoptera</taxon>
        <taxon>Endopterygota</taxon>
        <taxon>Hymenoptera</taxon>
        <taxon>Apocrita</taxon>
        <taxon>Aculeata</taxon>
        <taxon>Formicoidea</taxon>
        <taxon>Formicidae</taxon>
        <taxon>Formicinae</taxon>
        <taxon>Lasius</taxon>
        <taxon>Lasius</taxon>
    </lineage>
</organism>
<proteinExistence type="predicted"/>
<name>A0A0J7NWZ5_LASNI</name>
<dbReference type="Proteomes" id="UP000036403">
    <property type="component" value="Unassembled WGS sequence"/>
</dbReference>
<keyword evidence="2" id="KW-1185">Reference proteome</keyword>
<comment type="caution">
    <text evidence="1">The sequence shown here is derived from an EMBL/GenBank/DDBJ whole genome shotgun (WGS) entry which is preliminary data.</text>
</comment>
<sequence length="71" mass="7605">MTGQVSAISVLQPQTMLLGMLGEDAVEQASSRATGGSRAGGSRLHFHAREAQLFLLARVVRLDFPGVHCNR</sequence>
<gene>
    <name evidence="1" type="ORF">RF55_2751</name>
</gene>